<evidence type="ECO:0000313" key="1">
    <source>
        <dbReference type="EMBL" id="TNN35948.1"/>
    </source>
</evidence>
<evidence type="ECO:0000313" key="2">
    <source>
        <dbReference type="Proteomes" id="UP000314294"/>
    </source>
</evidence>
<organism evidence="1 2">
    <name type="scientific">Liparis tanakae</name>
    <name type="common">Tanaka's snailfish</name>
    <dbReference type="NCBI Taxonomy" id="230148"/>
    <lineage>
        <taxon>Eukaryota</taxon>
        <taxon>Metazoa</taxon>
        <taxon>Chordata</taxon>
        <taxon>Craniata</taxon>
        <taxon>Vertebrata</taxon>
        <taxon>Euteleostomi</taxon>
        <taxon>Actinopterygii</taxon>
        <taxon>Neopterygii</taxon>
        <taxon>Teleostei</taxon>
        <taxon>Neoteleostei</taxon>
        <taxon>Acanthomorphata</taxon>
        <taxon>Eupercaria</taxon>
        <taxon>Perciformes</taxon>
        <taxon>Cottioidei</taxon>
        <taxon>Cottales</taxon>
        <taxon>Liparidae</taxon>
        <taxon>Liparis</taxon>
    </lineage>
</organism>
<proteinExistence type="predicted"/>
<protein>
    <submittedName>
        <fullName evidence="1">Uncharacterized protein</fullName>
    </submittedName>
</protein>
<reference evidence="1 2" key="1">
    <citation type="submission" date="2019-03" db="EMBL/GenBank/DDBJ databases">
        <title>First draft genome of Liparis tanakae, snailfish: a comprehensive survey of snailfish specific genes.</title>
        <authorList>
            <person name="Kim W."/>
            <person name="Song I."/>
            <person name="Jeong J.-H."/>
            <person name="Kim D."/>
            <person name="Kim S."/>
            <person name="Ryu S."/>
            <person name="Song J.Y."/>
            <person name="Lee S.K."/>
        </authorList>
    </citation>
    <scope>NUCLEOTIDE SEQUENCE [LARGE SCALE GENOMIC DNA]</scope>
    <source>
        <tissue evidence="1">Muscle</tissue>
    </source>
</reference>
<comment type="caution">
    <text evidence="1">The sequence shown here is derived from an EMBL/GenBank/DDBJ whole genome shotgun (WGS) entry which is preliminary data.</text>
</comment>
<keyword evidence="2" id="KW-1185">Reference proteome</keyword>
<dbReference type="Proteomes" id="UP000314294">
    <property type="component" value="Unassembled WGS sequence"/>
</dbReference>
<dbReference type="AlphaFoldDB" id="A0A4Z2F4C7"/>
<dbReference type="EMBL" id="SRLO01001681">
    <property type="protein sequence ID" value="TNN35948.1"/>
    <property type="molecule type" value="Genomic_DNA"/>
</dbReference>
<name>A0A4Z2F4C7_9TELE</name>
<accession>A0A4Z2F4C7</accession>
<sequence length="203" mass="22304">MWDGDCFVRLSARVFSRLLLPALLILDVVLQMTEACLLLFASNNWQLISRNNWQLISRDNWQLISRNNRQLVSRWLLRSPAGSGEDHLLLAVGGGITRALLLPFPLLQTAQEAVSRLPVVLVASLFHILQTVVGPALRVHHVVGDSSLLCRCGAAGHRLAHLPSGPWRQRPSKHSVCDFILGHRGGGQPGHTVQAFKDAVAAV</sequence>
<gene>
    <name evidence="1" type="ORF">EYF80_053886</name>
</gene>